<keyword evidence="6" id="KW-0547">Nucleotide-binding</keyword>
<dbReference type="InterPro" id="IPR033728">
    <property type="entry name" value="ThrRS_core"/>
</dbReference>
<comment type="catalytic activity">
    <reaction evidence="11">
        <text>tRNA(Thr) + L-threonine + ATP = L-threonyl-tRNA(Thr) + AMP + diphosphate + H(+)</text>
        <dbReference type="Rhea" id="RHEA:24624"/>
        <dbReference type="Rhea" id="RHEA-COMP:9670"/>
        <dbReference type="Rhea" id="RHEA-COMP:9704"/>
        <dbReference type="ChEBI" id="CHEBI:15378"/>
        <dbReference type="ChEBI" id="CHEBI:30616"/>
        <dbReference type="ChEBI" id="CHEBI:33019"/>
        <dbReference type="ChEBI" id="CHEBI:57926"/>
        <dbReference type="ChEBI" id="CHEBI:78442"/>
        <dbReference type="ChEBI" id="CHEBI:78534"/>
        <dbReference type="ChEBI" id="CHEBI:456215"/>
        <dbReference type="EC" id="6.1.1.3"/>
    </reaction>
</comment>
<reference evidence="15" key="1">
    <citation type="submission" date="2014-11" db="EMBL/GenBank/DDBJ databases">
        <authorList>
            <person name="Otto D Thomas"/>
            <person name="Naeem Raeece"/>
        </authorList>
    </citation>
    <scope>NUCLEOTIDE SEQUENCE</scope>
</reference>
<evidence type="ECO:0000256" key="3">
    <source>
        <dbReference type="ARBA" id="ARBA00013163"/>
    </source>
</evidence>
<dbReference type="AlphaFoldDB" id="A0A0G4I6R3"/>
<keyword evidence="4" id="KW-0963">Cytoplasm</keyword>
<keyword evidence="7" id="KW-0067">ATP-binding</keyword>
<feature type="compositionally biased region" description="Low complexity" evidence="12">
    <location>
        <begin position="615"/>
        <end position="627"/>
    </location>
</feature>
<dbReference type="InterPro" id="IPR004095">
    <property type="entry name" value="TGS"/>
</dbReference>
<evidence type="ECO:0000256" key="7">
    <source>
        <dbReference type="ARBA" id="ARBA00022840"/>
    </source>
</evidence>
<evidence type="ECO:0000259" key="14">
    <source>
        <dbReference type="PROSITE" id="PS51880"/>
    </source>
</evidence>
<dbReference type="Pfam" id="PF00587">
    <property type="entry name" value="tRNA-synt_2b"/>
    <property type="match status" value="1"/>
</dbReference>
<feature type="domain" description="Aminoacyl-transfer RNA synthetases class-II family profile" evidence="13">
    <location>
        <begin position="319"/>
        <end position="678"/>
    </location>
</feature>
<dbReference type="EC" id="6.1.1.3" evidence="3"/>
<evidence type="ECO:0000256" key="12">
    <source>
        <dbReference type="SAM" id="MobiDB-lite"/>
    </source>
</evidence>
<dbReference type="SUPFAM" id="SSF52954">
    <property type="entry name" value="Class II aaRS ABD-related"/>
    <property type="match status" value="1"/>
</dbReference>
<proteinExistence type="inferred from homology"/>
<dbReference type="InterPro" id="IPR012675">
    <property type="entry name" value="Beta-grasp_dom_sf"/>
</dbReference>
<dbReference type="Gene3D" id="3.40.50.800">
    <property type="entry name" value="Anticodon-binding domain"/>
    <property type="match status" value="1"/>
</dbReference>
<dbReference type="InterPro" id="IPR004154">
    <property type="entry name" value="Anticodon-bd"/>
</dbReference>
<dbReference type="InterPro" id="IPR002320">
    <property type="entry name" value="Thr-tRNA-ligase_IIa"/>
</dbReference>
<evidence type="ECO:0000256" key="11">
    <source>
        <dbReference type="ARBA" id="ARBA00049515"/>
    </source>
</evidence>
<sequence>MAEQARRAVAGTSHAVSGGKIGGPFQVRKGDAEYIEHRIKLFDQWFKEHEADLAAKAGAAIKITLPDGAVKEGVAFKTSPMDIASGISKGLANAIIIAKVQYAEKRVEEGLADADGDEEEEHAGCCGGEEEAELWDLNRPLEGDCKLWLLKFDDPEGKNVFWHSSAHVLGQALEREFGAHLTIGPALTSGFYYDSYLGDTALNQDCFPALVSQAETIAKENQNFQRLVISKEKALELFKHNPFKVALISSKIPEGGKTTCYRCGPFVDLCKGPHVPTTAKVKAFSVLKNSSAYWLGKAENDSLQRIYGIAFPDKKMLQEHLRLLEEAKKRDHRVVGAAQDLFFFETAVSPGSCFWLGDGAKIYNKLCEFIRTEYRIRGFQEVISPNIYHCDLWKTSGHYQKYKDNMYCFDVEGAEWGLKPMNCPGHCIMFRHMNASYRQLPVRMADFGVLHRNEISGSLTGLTRVRRFQQDDAHIFCMMEQVKGEVIAALDFLFFVYSVFGFQYELKLSTRPENKLGDDALWDKAEAALQEALEETGKPWTLNVGDGAFYGPKIDIRLWDALKRPHQCGTIQLDFQLPIRFGLSYKTDEITSKEKENVAPPAEEKKEKEQEPADAKAANPPAAAADAAAAKGPSKEFVWKETPLKPGHQRPVIIHRAVLGSVERMAAILTEHYGGKWPFWVSPRQAIVCPISEKSAHYGQWVRDTLFSHGYNVAFDGSDHTISKKIREAQLQQYNYILVVGEQEVEKRKVTVRVREDPKQQEQKSVEEILEMFSAQNMPSSKKMGQIVPYAPLAQ</sequence>
<dbReference type="Pfam" id="PF02824">
    <property type="entry name" value="TGS"/>
    <property type="match status" value="1"/>
</dbReference>
<dbReference type="PROSITE" id="PS51880">
    <property type="entry name" value="TGS"/>
    <property type="match status" value="1"/>
</dbReference>
<dbReference type="Pfam" id="PF07973">
    <property type="entry name" value="tRNA_SAD"/>
    <property type="match status" value="1"/>
</dbReference>
<dbReference type="CDD" id="cd00771">
    <property type="entry name" value="ThrRS_core"/>
    <property type="match status" value="1"/>
</dbReference>
<evidence type="ECO:0000256" key="1">
    <source>
        <dbReference type="ARBA" id="ARBA00004496"/>
    </source>
</evidence>
<evidence type="ECO:0000256" key="10">
    <source>
        <dbReference type="ARBA" id="ARBA00031900"/>
    </source>
</evidence>
<dbReference type="EMBL" id="CDMZ01005338">
    <property type="protein sequence ID" value="CEM52705.1"/>
    <property type="molecule type" value="Genomic_DNA"/>
</dbReference>
<dbReference type="InterPro" id="IPR047246">
    <property type="entry name" value="ThrRS_anticodon"/>
</dbReference>
<dbReference type="SUPFAM" id="SSF55681">
    <property type="entry name" value="Class II aaRS and biotin synthetases"/>
    <property type="match status" value="1"/>
</dbReference>
<organism evidence="15">
    <name type="scientific">Chromera velia CCMP2878</name>
    <dbReference type="NCBI Taxonomy" id="1169474"/>
    <lineage>
        <taxon>Eukaryota</taxon>
        <taxon>Sar</taxon>
        <taxon>Alveolata</taxon>
        <taxon>Colpodellida</taxon>
        <taxon>Chromeraceae</taxon>
        <taxon>Chromera</taxon>
    </lineage>
</organism>
<evidence type="ECO:0000256" key="6">
    <source>
        <dbReference type="ARBA" id="ARBA00022741"/>
    </source>
</evidence>
<evidence type="ECO:0000256" key="9">
    <source>
        <dbReference type="ARBA" id="ARBA00023146"/>
    </source>
</evidence>
<dbReference type="Pfam" id="PF03129">
    <property type="entry name" value="HGTP_anticodon"/>
    <property type="match status" value="1"/>
</dbReference>
<dbReference type="InterPro" id="IPR018163">
    <property type="entry name" value="Thr/Ala-tRNA-synth_IIc_edit"/>
</dbReference>
<evidence type="ECO:0000313" key="15">
    <source>
        <dbReference type="EMBL" id="CEM52705.1"/>
    </source>
</evidence>
<evidence type="ECO:0000256" key="2">
    <source>
        <dbReference type="ARBA" id="ARBA00008226"/>
    </source>
</evidence>
<keyword evidence="8" id="KW-0648">Protein biosynthesis</keyword>
<dbReference type="HAMAP" id="MF_00184">
    <property type="entry name" value="Thr_tRNA_synth"/>
    <property type="match status" value="1"/>
</dbReference>
<dbReference type="PANTHER" id="PTHR11451:SF46">
    <property type="entry name" value="THREONINE--TRNA LIGASE"/>
    <property type="match status" value="1"/>
</dbReference>
<dbReference type="SUPFAM" id="SSF81271">
    <property type="entry name" value="TGS-like"/>
    <property type="match status" value="1"/>
</dbReference>
<dbReference type="SUPFAM" id="SSF55186">
    <property type="entry name" value="ThrRS/AlaRS common domain"/>
    <property type="match status" value="1"/>
</dbReference>
<evidence type="ECO:0000259" key="13">
    <source>
        <dbReference type="PROSITE" id="PS50862"/>
    </source>
</evidence>
<dbReference type="GO" id="GO:0006435">
    <property type="term" value="P:threonyl-tRNA aminoacylation"/>
    <property type="evidence" value="ECO:0007669"/>
    <property type="project" value="InterPro"/>
</dbReference>
<comment type="subcellular location">
    <subcellularLocation>
        <location evidence="1">Cytoplasm</location>
    </subcellularLocation>
</comment>
<gene>
    <name evidence="15" type="ORF">Cvel_11445</name>
</gene>
<accession>A0A0G4I6R3</accession>
<evidence type="ECO:0000256" key="4">
    <source>
        <dbReference type="ARBA" id="ARBA00022490"/>
    </source>
</evidence>
<keyword evidence="5" id="KW-0436">Ligase</keyword>
<dbReference type="InterPro" id="IPR036621">
    <property type="entry name" value="Anticodon-bd_dom_sf"/>
</dbReference>
<dbReference type="PRINTS" id="PR01047">
    <property type="entry name" value="TRNASYNTHTHR"/>
</dbReference>
<dbReference type="Gene3D" id="3.30.980.10">
    <property type="entry name" value="Threonyl-trna Synthetase, Chain A, domain 2"/>
    <property type="match status" value="1"/>
</dbReference>
<dbReference type="Gene3D" id="3.10.20.30">
    <property type="match status" value="1"/>
</dbReference>
<evidence type="ECO:0000256" key="8">
    <source>
        <dbReference type="ARBA" id="ARBA00022917"/>
    </source>
</evidence>
<name>A0A0G4I6R3_9ALVE</name>
<dbReference type="NCBIfam" id="TIGR00418">
    <property type="entry name" value="thrS"/>
    <property type="match status" value="1"/>
</dbReference>
<dbReference type="PROSITE" id="PS50862">
    <property type="entry name" value="AA_TRNA_LIGASE_II"/>
    <property type="match status" value="1"/>
</dbReference>
<protein>
    <recommendedName>
        <fullName evidence="3">threonine--tRNA ligase</fullName>
        <ecNumber evidence="3">6.1.1.3</ecNumber>
    </recommendedName>
    <alternativeName>
        <fullName evidence="10">Threonyl-tRNA synthetase</fullName>
    </alternativeName>
</protein>
<dbReference type="PANTHER" id="PTHR11451">
    <property type="entry name" value="THREONINE-TRNA LIGASE"/>
    <property type="match status" value="1"/>
</dbReference>
<keyword evidence="9" id="KW-0030">Aminoacyl-tRNA synthetase</keyword>
<dbReference type="PhylomeDB" id="A0A0G4I6R3"/>
<dbReference type="GO" id="GO:0004829">
    <property type="term" value="F:threonine-tRNA ligase activity"/>
    <property type="evidence" value="ECO:0007669"/>
    <property type="project" value="UniProtKB-EC"/>
</dbReference>
<dbReference type="InterPro" id="IPR006195">
    <property type="entry name" value="aa-tRNA-synth_II"/>
</dbReference>
<dbReference type="FunFam" id="3.30.980.10:FF:000005">
    <property type="entry name" value="Threonyl-tRNA synthetase, mitochondrial"/>
    <property type="match status" value="1"/>
</dbReference>
<dbReference type="InterPro" id="IPR012676">
    <property type="entry name" value="TGS-like"/>
</dbReference>
<dbReference type="Gene3D" id="3.30.930.10">
    <property type="entry name" value="Bira Bifunctional Protein, Domain 2"/>
    <property type="match status" value="1"/>
</dbReference>
<evidence type="ECO:0000256" key="5">
    <source>
        <dbReference type="ARBA" id="ARBA00022598"/>
    </source>
</evidence>
<feature type="domain" description="TGS" evidence="14">
    <location>
        <begin position="59"/>
        <end position="151"/>
    </location>
</feature>
<dbReference type="InterPro" id="IPR045864">
    <property type="entry name" value="aa-tRNA-synth_II/BPL/LPL"/>
</dbReference>
<feature type="region of interest" description="Disordered" evidence="12">
    <location>
        <begin position="592"/>
        <end position="627"/>
    </location>
</feature>
<dbReference type="InterPro" id="IPR002314">
    <property type="entry name" value="aa-tRNA-synt_IIb"/>
</dbReference>
<dbReference type="GO" id="GO:0005524">
    <property type="term" value="F:ATP binding"/>
    <property type="evidence" value="ECO:0007669"/>
    <property type="project" value="UniProtKB-KW"/>
</dbReference>
<feature type="compositionally biased region" description="Basic and acidic residues" evidence="12">
    <location>
        <begin position="592"/>
        <end position="614"/>
    </location>
</feature>
<dbReference type="GO" id="GO:0005739">
    <property type="term" value="C:mitochondrion"/>
    <property type="evidence" value="ECO:0007669"/>
    <property type="project" value="TreeGrafter"/>
</dbReference>
<dbReference type="InterPro" id="IPR012947">
    <property type="entry name" value="tRNA_SAD"/>
</dbReference>
<comment type="similarity">
    <text evidence="2">Belongs to the class-II aminoacyl-tRNA synthetase family.</text>
</comment>
<dbReference type="CDD" id="cd00860">
    <property type="entry name" value="ThrRS_anticodon"/>
    <property type="match status" value="1"/>
</dbReference>
<dbReference type="VEuPathDB" id="CryptoDB:Cvel_11445"/>
<dbReference type="SMART" id="SM00863">
    <property type="entry name" value="tRNA_SAD"/>
    <property type="match status" value="1"/>
</dbReference>
<dbReference type="CDD" id="cd01667">
    <property type="entry name" value="TGS_ThrRS"/>
    <property type="match status" value="1"/>
</dbReference>